<name>A0AAU8AEE0_9RHOB</name>
<evidence type="ECO:0000313" key="2">
    <source>
        <dbReference type="EMBL" id="XCC93280.1"/>
    </source>
</evidence>
<dbReference type="InterPro" id="IPR036163">
    <property type="entry name" value="HMA_dom_sf"/>
</dbReference>
<dbReference type="Pfam" id="PF00403">
    <property type="entry name" value="HMA"/>
    <property type="match status" value="1"/>
</dbReference>
<dbReference type="AlphaFoldDB" id="A0AAU8AEE0"/>
<dbReference type="EMBL" id="CP123384">
    <property type="protein sequence ID" value="XCC93280.1"/>
    <property type="molecule type" value="Genomic_DNA"/>
</dbReference>
<dbReference type="PROSITE" id="PS50846">
    <property type="entry name" value="HMA_2"/>
    <property type="match status" value="1"/>
</dbReference>
<dbReference type="GO" id="GO:0046872">
    <property type="term" value="F:metal ion binding"/>
    <property type="evidence" value="ECO:0007669"/>
    <property type="project" value="InterPro"/>
</dbReference>
<protein>
    <submittedName>
        <fullName evidence="2">Heavy-metal-associated domain-containing protein</fullName>
    </submittedName>
</protein>
<dbReference type="InterPro" id="IPR006121">
    <property type="entry name" value="HMA_dom"/>
</dbReference>
<organism evidence="2">
    <name type="scientific">Alloyangia sp. H15</name>
    <dbReference type="NCBI Taxonomy" id="3029062"/>
    <lineage>
        <taxon>Bacteria</taxon>
        <taxon>Pseudomonadati</taxon>
        <taxon>Pseudomonadota</taxon>
        <taxon>Alphaproteobacteria</taxon>
        <taxon>Rhodobacterales</taxon>
        <taxon>Roseobacteraceae</taxon>
        <taxon>Alloyangia</taxon>
    </lineage>
</organism>
<gene>
    <name evidence="2" type="ORF">PVT71_12450</name>
</gene>
<accession>A0AAU8AEE0</accession>
<sequence>MGTYKVEDMSCGHCVATIEKTVGEAEPAARVACDLPSKTVSITGARNEPAILQALRAAGYAAVPA</sequence>
<feature type="domain" description="HMA" evidence="1">
    <location>
        <begin position="1"/>
        <end position="63"/>
    </location>
</feature>
<dbReference type="Gene3D" id="3.30.70.100">
    <property type="match status" value="1"/>
</dbReference>
<proteinExistence type="predicted"/>
<reference evidence="2" key="1">
    <citation type="submission" date="2023-02" db="EMBL/GenBank/DDBJ databases">
        <title>Description and genomic characterization of Salipiger bruguierae sp. nov., isolated from the sediment of mangrove plant Bruguiera sexangula.</title>
        <authorList>
            <person name="Long M."/>
        </authorList>
    </citation>
    <scope>NUCLEOTIDE SEQUENCE</scope>
    <source>
        <strain evidence="2">H15</strain>
    </source>
</reference>
<evidence type="ECO:0000259" key="1">
    <source>
        <dbReference type="PROSITE" id="PS50846"/>
    </source>
</evidence>
<dbReference type="CDD" id="cd00371">
    <property type="entry name" value="HMA"/>
    <property type="match status" value="1"/>
</dbReference>
<dbReference type="SUPFAM" id="SSF55008">
    <property type="entry name" value="HMA, heavy metal-associated domain"/>
    <property type="match status" value="1"/>
</dbReference>
<dbReference type="RefSeq" id="WP_353472103.1">
    <property type="nucleotide sequence ID" value="NZ_CP123384.1"/>
</dbReference>